<evidence type="ECO:0000313" key="1">
    <source>
        <dbReference type="EMBL" id="KAJ8896734.1"/>
    </source>
</evidence>
<keyword evidence="2" id="KW-1185">Reference proteome</keyword>
<accession>A0ABQ9IJ52</accession>
<sequence length="73" mass="8302">MTFRSIYLLEQHVMALAATGTSPAELLMGRRLITWLDRVHPDLAEEMKQKPEGNRVPLAPQRISPQDLVYAKT</sequence>
<organism evidence="1 2">
    <name type="scientific">Dryococelus australis</name>
    <dbReference type="NCBI Taxonomy" id="614101"/>
    <lineage>
        <taxon>Eukaryota</taxon>
        <taxon>Metazoa</taxon>
        <taxon>Ecdysozoa</taxon>
        <taxon>Arthropoda</taxon>
        <taxon>Hexapoda</taxon>
        <taxon>Insecta</taxon>
        <taxon>Pterygota</taxon>
        <taxon>Neoptera</taxon>
        <taxon>Polyneoptera</taxon>
        <taxon>Phasmatodea</taxon>
        <taxon>Verophasmatodea</taxon>
        <taxon>Anareolatae</taxon>
        <taxon>Phasmatidae</taxon>
        <taxon>Eurycanthinae</taxon>
        <taxon>Dryococelus</taxon>
    </lineage>
</organism>
<protein>
    <submittedName>
        <fullName evidence="1">Uncharacterized protein</fullName>
    </submittedName>
</protein>
<name>A0ABQ9IJ52_9NEOP</name>
<evidence type="ECO:0000313" key="2">
    <source>
        <dbReference type="Proteomes" id="UP001159363"/>
    </source>
</evidence>
<reference evidence="1 2" key="1">
    <citation type="submission" date="2023-02" db="EMBL/GenBank/DDBJ databases">
        <title>LHISI_Scaffold_Assembly.</title>
        <authorList>
            <person name="Stuart O.P."/>
            <person name="Cleave R."/>
            <person name="Magrath M.J.L."/>
            <person name="Mikheyev A.S."/>
        </authorList>
    </citation>
    <scope>NUCLEOTIDE SEQUENCE [LARGE SCALE GENOMIC DNA]</scope>
    <source>
        <strain evidence="1">Daus_M_001</strain>
        <tissue evidence="1">Leg muscle</tissue>
    </source>
</reference>
<dbReference type="Proteomes" id="UP001159363">
    <property type="component" value="Chromosome 1"/>
</dbReference>
<proteinExistence type="predicted"/>
<comment type="caution">
    <text evidence="1">The sequence shown here is derived from an EMBL/GenBank/DDBJ whole genome shotgun (WGS) entry which is preliminary data.</text>
</comment>
<dbReference type="EMBL" id="JARBHB010000001">
    <property type="protein sequence ID" value="KAJ8896734.1"/>
    <property type="molecule type" value="Genomic_DNA"/>
</dbReference>
<gene>
    <name evidence="1" type="ORF">PR048_002079</name>
</gene>